<dbReference type="PANTHER" id="PTHR12876">
    <property type="entry name" value="N4BP1-RELATED"/>
    <property type="match status" value="1"/>
</dbReference>
<dbReference type="Gene3D" id="3.40.50.11980">
    <property type="match status" value="1"/>
</dbReference>
<name>A0ABD2QDF9_9PLAT</name>
<evidence type="ECO:0000313" key="2">
    <source>
        <dbReference type="EMBL" id="KAL3317428.1"/>
    </source>
</evidence>
<reference evidence="2 3" key="1">
    <citation type="submission" date="2024-11" db="EMBL/GenBank/DDBJ databases">
        <title>Adaptive evolution of stress response genes in parasites aligns with host niche diversity.</title>
        <authorList>
            <person name="Hahn C."/>
            <person name="Resl P."/>
        </authorList>
    </citation>
    <scope>NUCLEOTIDE SEQUENCE [LARGE SCALE GENOMIC DNA]</scope>
    <source>
        <strain evidence="2">EGGRZ-B1_66</strain>
        <tissue evidence="2">Body</tissue>
    </source>
</reference>
<dbReference type="Pfam" id="PF11977">
    <property type="entry name" value="RNase_Zc3h12a"/>
    <property type="match status" value="1"/>
</dbReference>
<dbReference type="InterPro" id="IPR021869">
    <property type="entry name" value="RNase_Zc3h12_NYN"/>
</dbReference>
<dbReference type="PANTHER" id="PTHR12876:SF35">
    <property type="entry name" value="LD08718P-RELATED"/>
    <property type="match status" value="1"/>
</dbReference>
<comment type="caution">
    <text evidence="2">The sequence shown here is derived from an EMBL/GenBank/DDBJ whole genome shotgun (WGS) entry which is preliminary data.</text>
</comment>
<organism evidence="2 3">
    <name type="scientific">Cichlidogyrus casuarinus</name>
    <dbReference type="NCBI Taxonomy" id="1844966"/>
    <lineage>
        <taxon>Eukaryota</taxon>
        <taxon>Metazoa</taxon>
        <taxon>Spiralia</taxon>
        <taxon>Lophotrochozoa</taxon>
        <taxon>Platyhelminthes</taxon>
        <taxon>Monogenea</taxon>
        <taxon>Monopisthocotylea</taxon>
        <taxon>Dactylogyridea</taxon>
        <taxon>Ancyrocephalidae</taxon>
        <taxon>Cichlidogyrus</taxon>
    </lineage>
</organism>
<gene>
    <name evidence="2" type="primary">N4BP1_1</name>
    <name evidence="2" type="ORF">Ciccas_003918</name>
</gene>
<protein>
    <submittedName>
        <fullName evidence="2">NEDD4 binding protein 1</fullName>
    </submittedName>
</protein>
<proteinExistence type="predicted"/>
<dbReference type="Proteomes" id="UP001626550">
    <property type="component" value="Unassembled WGS sequence"/>
</dbReference>
<sequence>MAFSGSINLHGALSEDVTALVNRLYFSSMKIKLEGEFLMIIGSHESVISAQQYADRLFHPICMRFKQLSSYARTLFIPQVIILFENQFQVCITCQFNGLLIIRGEESNAEKCQTAVSNIDVKSCTSTDLVLSRFKINILTNLCEKYSIPVTDILTCNIHILLAFINFLSALDGKAEHDEAVQIVEAKEIEEPKILSPKKQVTFSHSPQKSYNVRVCRRNTYTSTTAQRSTSRSRARSVPRALSAINTARLRPIYIDAPDVALHHGNMKELSFRGIELAINFFVNRGHREVIAFLPRTLHHMEYIRFCQLERMGHLRFTPAHVKNGKEIASMIDRIMFEAAKNTGAVVVSNKNFDALSRACPMLSQVIKSRSLPYTIIPDSFIVPDDPFGRLGPSLDQILKLPQNSNQI</sequence>
<feature type="domain" description="RNase NYN" evidence="1">
    <location>
        <begin position="250"/>
        <end position="397"/>
    </location>
</feature>
<keyword evidence="3" id="KW-1185">Reference proteome</keyword>
<evidence type="ECO:0000259" key="1">
    <source>
        <dbReference type="Pfam" id="PF11977"/>
    </source>
</evidence>
<evidence type="ECO:0000313" key="3">
    <source>
        <dbReference type="Proteomes" id="UP001626550"/>
    </source>
</evidence>
<dbReference type="EMBL" id="JBJKFK010000384">
    <property type="protein sequence ID" value="KAL3317428.1"/>
    <property type="molecule type" value="Genomic_DNA"/>
</dbReference>
<accession>A0ABD2QDF9</accession>
<dbReference type="InterPro" id="IPR051101">
    <property type="entry name" value="ZC3H12/N4BP1_RNase_Reg"/>
</dbReference>
<dbReference type="AlphaFoldDB" id="A0ABD2QDF9"/>